<protein>
    <submittedName>
        <fullName evidence="1">Glucose N-acetyltransferase 1</fullName>
    </submittedName>
</protein>
<gene>
    <name evidence="1" type="ORF">N7493_001021</name>
</gene>
<accession>A0AAD6HYL2</accession>
<dbReference type="SUPFAM" id="SSF53448">
    <property type="entry name" value="Nucleotide-diphospho-sugar transferases"/>
    <property type="match status" value="1"/>
</dbReference>
<dbReference type="Proteomes" id="UP001215712">
    <property type="component" value="Unassembled WGS sequence"/>
</dbReference>
<dbReference type="AlphaFoldDB" id="A0AAD6HYL2"/>
<organism evidence="1 2">
    <name type="scientific">Penicillium malachiteum</name>
    <dbReference type="NCBI Taxonomy" id="1324776"/>
    <lineage>
        <taxon>Eukaryota</taxon>
        <taxon>Fungi</taxon>
        <taxon>Dikarya</taxon>
        <taxon>Ascomycota</taxon>
        <taxon>Pezizomycotina</taxon>
        <taxon>Eurotiomycetes</taxon>
        <taxon>Eurotiomycetidae</taxon>
        <taxon>Eurotiales</taxon>
        <taxon>Aspergillaceae</taxon>
        <taxon>Penicillium</taxon>
    </lineage>
</organism>
<dbReference type="InterPro" id="IPR029044">
    <property type="entry name" value="Nucleotide-diphossugar_trans"/>
</dbReference>
<proteinExistence type="predicted"/>
<reference evidence="1" key="2">
    <citation type="submission" date="2023-01" db="EMBL/GenBank/DDBJ databases">
        <authorList>
            <person name="Petersen C."/>
        </authorList>
    </citation>
    <scope>NUCLEOTIDE SEQUENCE</scope>
    <source>
        <strain evidence="1">IBT 17514</strain>
    </source>
</reference>
<evidence type="ECO:0000313" key="2">
    <source>
        <dbReference type="Proteomes" id="UP001215712"/>
    </source>
</evidence>
<dbReference type="PANTHER" id="PTHR11183">
    <property type="entry name" value="GLYCOGENIN SUBFAMILY MEMBER"/>
    <property type="match status" value="1"/>
</dbReference>
<comment type="caution">
    <text evidence="1">The sequence shown here is derived from an EMBL/GenBank/DDBJ whole genome shotgun (WGS) entry which is preliminary data.</text>
</comment>
<name>A0AAD6HYL2_9EURO</name>
<dbReference type="InterPro" id="IPR050587">
    <property type="entry name" value="GNT1/Glycosyltrans_8"/>
</dbReference>
<dbReference type="EMBL" id="JAQJAN010000001">
    <property type="protein sequence ID" value="KAJ5741149.1"/>
    <property type="molecule type" value="Genomic_DNA"/>
</dbReference>
<dbReference type="Gene3D" id="3.90.550.10">
    <property type="entry name" value="Spore Coat Polysaccharide Biosynthesis Protein SpsA, Chain A"/>
    <property type="match status" value="1"/>
</dbReference>
<evidence type="ECO:0000313" key="1">
    <source>
        <dbReference type="EMBL" id="KAJ5741149.1"/>
    </source>
</evidence>
<sequence>MAIKSSAFPYRRGSDASEKDFFDIADESIAQIVKRQLRRPRTWITLLVFFLMIKLYRSRPQPDTSLLPHINYNKVDWSRYAYTQYATSETYLCNCLMVFEALERLGSKADRILFYPQEWDLIIENDGDRTSQLLVMAKEEYNVQMRPIFIDGVRPPEDRGPAQASWDTSTAKLSAFALLEYERVIHLDSDMTLLQHMDELFFLPKASVAMPRAYWLLPETKILSSLIAVIEPSYLEFTTLRDASKPAVYGQIDVNLTDGRFDMELLNSRFGDNAMVLPHRQYGLISSEFRLKDHWRYLGNAQEEWNPDKILSEAKFVHFSDWPLPKPWTMWQPSQLAELQPACDNNPGTPEESGCRDREVWKGLYDDFRRRRKAICKLLSFPAPPS</sequence>
<keyword evidence="2" id="KW-1185">Reference proteome</keyword>
<reference evidence="1" key="1">
    <citation type="journal article" date="2023" name="IMA Fungus">
        <title>Comparative genomic study of the Penicillium genus elucidates a diverse pangenome and 15 lateral gene transfer events.</title>
        <authorList>
            <person name="Petersen C."/>
            <person name="Sorensen T."/>
            <person name="Nielsen M.R."/>
            <person name="Sondergaard T.E."/>
            <person name="Sorensen J.L."/>
            <person name="Fitzpatrick D.A."/>
            <person name="Frisvad J.C."/>
            <person name="Nielsen K.L."/>
        </authorList>
    </citation>
    <scope>NUCLEOTIDE SEQUENCE</scope>
    <source>
        <strain evidence="1">IBT 17514</strain>
    </source>
</reference>